<feature type="compositionally biased region" description="Low complexity" evidence="1">
    <location>
        <begin position="1"/>
        <end position="12"/>
    </location>
</feature>
<evidence type="ECO:0000256" key="1">
    <source>
        <dbReference type="SAM" id="MobiDB-lite"/>
    </source>
</evidence>
<name>A0A2R6WD67_MARPO</name>
<keyword evidence="3" id="KW-1185">Reference proteome</keyword>
<dbReference type="AlphaFoldDB" id="A0A2R6WD67"/>
<evidence type="ECO:0000313" key="3">
    <source>
        <dbReference type="Proteomes" id="UP000244005"/>
    </source>
</evidence>
<protein>
    <submittedName>
        <fullName evidence="2">Uncharacterized protein</fullName>
    </submittedName>
</protein>
<feature type="compositionally biased region" description="Basic and acidic residues" evidence="1">
    <location>
        <begin position="13"/>
        <end position="24"/>
    </location>
</feature>
<feature type="region of interest" description="Disordered" evidence="1">
    <location>
        <begin position="1"/>
        <end position="27"/>
    </location>
</feature>
<proteinExistence type="predicted"/>
<reference evidence="3" key="1">
    <citation type="journal article" date="2017" name="Cell">
        <title>Insights into land plant evolution garnered from the Marchantia polymorpha genome.</title>
        <authorList>
            <person name="Bowman J.L."/>
            <person name="Kohchi T."/>
            <person name="Yamato K.T."/>
            <person name="Jenkins J."/>
            <person name="Shu S."/>
            <person name="Ishizaki K."/>
            <person name="Yamaoka S."/>
            <person name="Nishihama R."/>
            <person name="Nakamura Y."/>
            <person name="Berger F."/>
            <person name="Adam C."/>
            <person name="Aki S.S."/>
            <person name="Althoff F."/>
            <person name="Araki T."/>
            <person name="Arteaga-Vazquez M.A."/>
            <person name="Balasubrmanian S."/>
            <person name="Barry K."/>
            <person name="Bauer D."/>
            <person name="Boehm C.R."/>
            <person name="Briginshaw L."/>
            <person name="Caballero-Perez J."/>
            <person name="Catarino B."/>
            <person name="Chen F."/>
            <person name="Chiyoda S."/>
            <person name="Chovatia M."/>
            <person name="Davies K.M."/>
            <person name="Delmans M."/>
            <person name="Demura T."/>
            <person name="Dierschke T."/>
            <person name="Dolan L."/>
            <person name="Dorantes-Acosta A.E."/>
            <person name="Eklund D.M."/>
            <person name="Florent S.N."/>
            <person name="Flores-Sandoval E."/>
            <person name="Fujiyama A."/>
            <person name="Fukuzawa H."/>
            <person name="Galik B."/>
            <person name="Grimanelli D."/>
            <person name="Grimwood J."/>
            <person name="Grossniklaus U."/>
            <person name="Hamada T."/>
            <person name="Haseloff J."/>
            <person name="Hetherington A.J."/>
            <person name="Higo A."/>
            <person name="Hirakawa Y."/>
            <person name="Hundley H.N."/>
            <person name="Ikeda Y."/>
            <person name="Inoue K."/>
            <person name="Inoue S.I."/>
            <person name="Ishida S."/>
            <person name="Jia Q."/>
            <person name="Kakita M."/>
            <person name="Kanazawa T."/>
            <person name="Kawai Y."/>
            <person name="Kawashima T."/>
            <person name="Kennedy M."/>
            <person name="Kinose K."/>
            <person name="Kinoshita T."/>
            <person name="Kohara Y."/>
            <person name="Koide E."/>
            <person name="Komatsu K."/>
            <person name="Kopischke S."/>
            <person name="Kubo M."/>
            <person name="Kyozuka J."/>
            <person name="Lagercrantz U."/>
            <person name="Lin S.S."/>
            <person name="Lindquist E."/>
            <person name="Lipzen A.M."/>
            <person name="Lu C.W."/>
            <person name="De Luna E."/>
            <person name="Martienssen R.A."/>
            <person name="Minamino N."/>
            <person name="Mizutani M."/>
            <person name="Mizutani M."/>
            <person name="Mochizuki N."/>
            <person name="Monte I."/>
            <person name="Mosher R."/>
            <person name="Nagasaki H."/>
            <person name="Nakagami H."/>
            <person name="Naramoto S."/>
            <person name="Nishitani K."/>
            <person name="Ohtani M."/>
            <person name="Okamoto T."/>
            <person name="Okumura M."/>
            <person name="Phillips J."/>
            <person name="Pollak B."/>
            <person name="Reinders A."/>
            <person name="Rovekamp M."/>
            <person name="Sano R."/>
            <person name="Sawa S."/>
            <person name="Schmid M.W."/>
            <person name="Shirakawa M."/>
            <person name="Solano R."/>
            <person name="Spunde A."/>
            <person name="Suetsugu N."/>
            <person name="Sugano S."/>
            <person name="Sugiyama A."/>
            <person name="Sun R."/>
            <person name="Suzuki Y."/>
            <person name="Takenaka M."/>
            <person name="Takezawa D."/>
            <person name="Tomogane H."/>
            <person name="Tsuzuki M."/>
            <person name="Ueda T."/>
            <person name="Umeda M."/>
            <person name="Ward J.M."/>
            <person name="Watanabe Y."/>
            <person name="Yazaki K."/>
            <person name="Yokoyama R."/>
            <person name="Yoshitake Y."/>
            <person name="Yotsui I."/>
            <person name="Zachgo S."/>
            <person name="Schmutz J."/>
        </authorList>
    </citation>
    <scope>NUCLEOTIDE SEQUENCE [LARGE SCALE GENOMIC DNA]</scope>
    <source>
        <strain evidence="3">Tak-1</strain>
    </source>
</reference>
<gene>
    <name evidence="2" type="ORF">MARPO_0107s0055</name>
</gene>
<accession>A0A2R6WD67</accession>
<dbReference type="EMBL" id="KZ772779">
    <property type="protein sequence ID" value="PTQ31788.1"/>
    <property type="molecule type" value="Genomic_DNA"/>
</dbReference>
<evidence type="ECO:0000313" key="2">
    <source>
        <dbReference type="EMBL" id="PTQ31788.1"/>
    </source>
</evidence>
<sequence>MHQQLLLLLQRQEAGREKERRKREDEDEAKSWAFQGDWIFRISTDWSLLFLTWEGLVHCRFWSFFRLCTFAVWCGKKWQLELNLAFWTPGCL</sequence>
<dbReference type="Proteomes" id="UP000244005">
    <property type="component" value="Unassembled WGS sequence"/>
</dbReference>
<organism evidence="2 3">
    <name type="scientific">Marchantia polymorpha</name>
    <name type="common">Common liverwort</name>
    <name type="synonym">Marchantia aquatica</name>
    <dbReference type="NCBI Taxonomy" id="3197"/>
    <lineage>
        <taxon>Eukaryota</taxon>
        <taxon>Viridiplantae</taxon>
        <taxon>Streptophyta</taxon>
        <taxon>Embryophyta</taxon>
        <taxon>Marchantiophyta</taxon>
        <taxon>Marchantiopsida</taxon>
        <taxon>Marchantiidae</taxon>
        <taxon>Marchantiales</taxon>
        <taxon>Marchantiaceae</taxon>
        <taxon>Marchantia</taxon>
    </lineage>
</organism>